<proteinExistence type="predicted"/>
<protein>
    <submittedName>
        <fullName evidence="1">Twin-arginine translocation signal domain-containing protein</fullName>
    </submittedName>
</protein>
<dbReference type="Proteomes" id="UP000823603">
    <property type="component" value="Unassembled WGS sequence"/>
</dbReference>
<comment type="caution">
    <text evidence="1">The sequence shown here is derived from an EMBL/GenBank/DDBJ whole genome shotgun (WGS) entry which is preliminary data.</text>
</comment>
<gene>
    <name evidence="1" type="ORF">IAB82_04610</name>
</gene>
<evidence type="ECO:0000313" key="1">
    <source>
        <dbReference type="EMBL" id="MBO8471060.1"/>
    </source>
</evidence>
<dbReference type="PROSITE" id="PS51318">
    <property type="entry name" value="TAT"/>
    <property type="match status" value="1"/>
</dbReference>
<dbReference type="AlphaFoldDB" id="A0A9D9IFB3"/>
<dbReference type="EMBL" id="JADIMB010000065">
    <property type="protein sequence ID" value="MBO8471060.1"/>
    <property type="molecule type" value="Genomic_DNA"/>
</dbReference>
<dbReference type="InterPro" id="IPR019546">
    <property type="entry name" value="TAT_signal_bac_arc"/>
</dbReference>
<dbReference type="NCBIfam" id="TIGR01409">
    <property type="entry name" value="TAT_signal_seq"/>
    <property type="match status" value="1"/>
</dbReference>
<sequence length="43" mass="4739">MERGGNTGMSRRSFLKRLGIIGTTAGLSVPVWDRYPGADEDDR</sequence>
<reference evidence="1" key="2">
    <citation type="journal article" date="2021" name="PeerJ">
        <title>Extensive microbial diversity within the chicken gut microbiome revealed by metagenomics and culture.</title>
        <authorList>
            <person name="Gilroy R."/>
            <person name="Ravi A."/>
            <person name="Getino M."/>
            <person name="Pursley I."/>
            <person name="Horton D.L."/>
            <person name="Alikhan N.F."/>
            <person name="Baker D."/>
            <person name="Gharbi K."/>
            <person name="Hall N."/>
            <person name="Watson M."/>
            <person name="Adriaenssens E.M."/>
            <person name="Foster-Nyarko E."/>
            <person name="Jarju S."/>
            <person name="Secka A."/>
            <person name="Antonio M."/>
            <person name="Oren A."/>
            <person name="Chaudhuri R.R."/>
            <person name="La Ragione R."/>
            <person name="Hildebrand F."/>
            <person name="Pallen M.J."/>
        </authorList>
    </citation>
    <scope>NUCLEOTIDE SEQUENCE</scope>
    <source>
        <strain evidence="1">B2-22910</strain>
    </source>
</reference>
<organism evidence="1 2">
    <name type="scientific">Candidatus Cryptobacteroides faecavium</name>
    <dbReference type="NCBI Taxonomy" id="2840762"/>
    <lineage>
        <taxon>Bacteria</taxon>
        <taxon>Pseudomonadati</taxon>
        <taxon>Bacteroidota</taxon>
        <taxon>Bacteroidia</taxon>
        <taxon>Bacteroidales</taxon>
        <taxon>Candidatus Cryptobacteroides</taxon>
    </lineage>
</organism>
<accession>A0A9D9IFB3</accession>
<evidence type="ECO:0000313" key="2">
    <source>
        <dbReference type="Proteomes" id="UP000823603"/>
    </source>
</evidence>
<dbReference type="InterPro" id="IPR006311">
    <property type="entry name" value="TAT_signal"/>
</dbReference>
<reference evidence="1" key="1">
    <citation type="submission" date="2020-10" db="EMBL/GenBank/DDBJ databases">
        <authorList>
            <person name="Gilroy R."/>
        </authorList>
    </citation>
    <scope>NUCLEOTIDE SEQUENCE</scope>
    <source>
        <strain evidence="1">B2-22910</strain>
    </source>
</reference>
<name>A0A9D9IFB3_9BACT</name>